<feature type="signal peptide" evidence="6">
    <location>
        <begin position="1"/>
        <end position="25"/>
    </location>
</feature>
<dbReference type="PRINTS" id="PR00463">
    <property type="entry name" value="EP450I"/>
</dbReference>
<dbReference type="PANTHER" id="PTHR47955">
    <property type="entry name" value="CYTOCHROME P450 FAMILY 71 PROTEIN"/>
    <property type="match status" value="1"/>
</dbReference>
<evidence type="ECO:0000256" key="4">
    <source>
        <dbReference type="PIRSR" id="PIRSR602401-1"/>
    </source>
</evidence>
<dbReference type="InterPro" id="IPR001128">
    <property type="entry name" value="Cyt_P450"/>
</dbReference>
<dbReference type="Proteomes" id="UP001497457">
    <property type="component" value="Unassembled WGS sequence"/>
</dbReference>
<dbReference type="InterPro" id="IPR017972">
    <property type="entry name" value="Cyt_P450_CS"/>
</dbReference>
<proteinExistence type="inferred from homology"/>
<reference evidence="7" key="1">
    <citation type="submission" date="2024-10" db="EMBL/GenBank/DDBJ databases">
        <authorList>
            <person name="Ryan C."/>
        </authorList>
    </citation>
    <scope>NUCLEOTIDE SEQUENCE [LARGE SCALE GENOMIC DNA]</scope>
</reference>
<keyword evidence="6" id="KW-0732">Signal</keyword>
<evidence type="ECO:0008006" key="9">
    <source>
        <dbReference type="Google" id="ProtNLM"/>
    </source>
</evidence>
<keyword evidence="4 5" id="KW-0349">Heme</keyword>
<sequence length="503" mass="56618">MEYTPVLYFLLALLPLLCLLKSRLASRTSHHGNSLRLPPSPWQLPIIGSLHHLHGALPHHALRKLARRHGPIMLLKFGEVPVIVASSREVAKEILKTHDAITATRPQTTTFKILSKRGQGIALAPYDDHWRQLHKICNMELLSQKHVQSFRTIREDEAARLVQSIASASASPMNLSKMLAGYVADAALRAIMGDRLRDRDAFIQQLAEGVRLAAGFSLADFYPSSRLAHFLSRSARKAEIHRAAMLELMDTVIGEHMQRRSDGEPWEEDMLDVLLRLQRDGGLQIPLTMDNVKAVAIDLFAGSNDTSATTLQWTMAELMRNPGVMLKLQDEVRGAFAAMTKVTEEGLRELSYLHMVIKETLRLHLPSPLLLPRESIERCQILGYEVPKGTMVMVNAGALSIDPEYWDEPEVFRPERFEDTEKDFKGNEFEFIPFGAGRRICPGMFFGLANIELALANLVFYFDWSLLEGVSCNELDMTEAAGITVRKKSDLWVRATPHAMRAR</sequence>
<dbReference type="CDD" id="cd11072">
    <property type="entry name" value="CYP71-like"/>
    <property type="match status" value="1"/>
</dbReference>
<evidence type="ECO:0000256" key="5">
    <source>
        <dbReference type="RuleBase" id="RU000461"/>
    </source>
</evidence>
<dbReference type="AlphaFoldDB" id="A0ABC9HF96"/>
<dbReference type="GO" id="GO:0004497">
    <property type="term" value="F:monooxygenase activity"/>
    <property type="evidence" value="ECO:0007669"/>
    <property type="project" value="UniProtKB-KW"/>
</dbReference>
<evidence type="ECO:0000256" key="2">
    <source>
        <dbReference type="ARBA" id="ARBA00022723"/>
    </source>
</evidence>
<dbReference type="EMBL" id="CAXIPR030006222">
    <property type="protein sequence ID" value="CAM0152682.1"/>
    <property type="molecule type" value="Genomic_DNA"/>
</dbReference>
<dbReference type="PANTHER" id="PTHR47955:SF21">
    <property type="entry name" value="OS06G0642300 PROTEIN"/>
    <property type="match status" value="1"/>
</dbReference>
<keyword evidence="5" id="KW-0560">Oxidoreductase</keyword>
<dbReference type="PRINTS" id="PR00385">
    <property type="entry name" value="P450"/>
</dbReference>
<keyword evidence="5" id="KW-0503">Monooxygenase</keyword>
<keyword evidence="2 4" id="KW-0479">Metal-binding</keyword>
<comment type="cofactor">
    <cofactor evidence="4">
        <name>heme</name>
        <dbReference type="ChEBI" id="CHEBI:30413"/>
    </cofactor>
</comment>
<dbReference type="SUPFAM" id="SSF48264">
    <property type="entry name" value="Cytochrome P450"/>
    <property type="match status" value="1"/>
</dbReference>
<organism evidence="7 8">
    <name type="scientific">Urochloa decumbens</name>
    <dbReference type="NCBI Taxonomy" id="240449"/>
    <lineage>
        <taxon>Eukaryota</taxon>
        <taxon>Viridiplantae</taxon>
        <taxon>Streptophyta</taxon>
        <taxon>Embryophyta</taxon>
        <taxon>Tracheophyta</taxon>
        <taxon>Spermatophyta</taxon>
        <taxon>Magnoliopsida</taxon>
        <taxon>Liliopsida</taxon>
        <taxon>Poales</taxon>
        <taxon>Poaceae</taxon>
        <taxon>PACMAD clade</taxon>
        <taxon>Panicoideae</taxon>
        <taxon>Panicodae</taxon>
        <taxon>Paniceae</taxon>
        <taxon>Melinidinae</taxon>
        <taxon>Urochloa</taxon>
    </lineage>
</organism>
<name>A0ABC9HF96_9POAL</name>
<evidence type="ECO:0000313" key="7">
    <source>
        <dbReference type="EMBL" id="CAM0152682.1"/>
    </source>
</evidence>
<dbReference type="PROSITE" id="PS00086">
    <property type="entry name" value="CYTOCHROME_P450"/>
    <property type="match status" value="1"/>
</dbReference>
<protein>
    <recommendedName>
        <fullName evidence="9">Cytochrome P450</fullName>
    </recommendedName>
</protein>
<keyword evidence="3 4" id="KW-0408">Iron</keyword>
<feature type="binding site" description="axial binding residue" evidence="4">
    <location>
        <position position="441"/>
    </location>
    <ligand>
        <name>heme</name>
        <dbReference type="ChEBI" id="CHEBI:30413"/>
    </ligand>
    <ligandPart>
        <name>Fe</name>
        <dbReference type="ChEBI" id="CHEBI:18248"/>
    </ligandPart>
</feature>
<evidence type="ECO:0000256" key="6">
    <source>
        <dbReference type="SAM" id="SignalP"/>
    </source>
</evidence>
<dbReference type="GO" id="GO:0046872">
    <property type="term" value="F:metal ion binding"/>
    <property type="evidence" value="ECO:0007669"/>
    <property type="project" value="UniProtKB-KW"/>
</dbReference>
<dbReference type="InterPro" id="IPR036396">
    <property type="entry name" value="Cyt_P450_sf"/>
</dbReference>
<comment type="similarity">
    <text evidence="1 5">Belongs to the cytochrome P450 family.</text>
</comment>
<evidence type="ECO:0000256" key="3">
    <source>
        <dbReference type="ARBA" id="ARBA00023004"/>
    </source>
</evidence>
<dbReference type="Gene3D" id="1.10.630.10">
    <property type="entry name" value="Cytochrome P450"/>
    <property type="match status" value="1"/>
</dbReference>
<keyword evidence="8" id="KW-1185">Reference proteome</keyword>
<gene>
    <name evidence="7" type="ORF">URODEC1_LOCUS125477</name>
</gene>
<dbReference type="InterPro" id="IPR002401">
    <property type="entry name" value="Cyt_P450_E_grp-I"/>
</dbReference>
<dbReference type="Pfam" id="PF00067">
    <property type="entry name" value="p450"/>
    <property type="match status" value="1"/>
</dbReference>
<comment type="caution">
    <text evidence="7">The sequence shown here is derived from an EMBL/GenBank/DDBJ whole genome shotgun (WGS) entry which is preliminary data.</text>
</comment>
<accession>A0ABC9HF96</accession>
<feature type="chain" id="PRO_5044771483" description="Cytochrome P450" evidence="6">
    <location>
        <begin position="26"/>
        <end position="503"/>
    </location>
</feature>
<dbReference type="FunFam" id="1.10.630.10:FF:000064">
    <property type="entry name" value="Cytochrome P450 monooxygenase"/>
    <property type="match status" value="1"/>
</dbReference>
<evidence type="ECO:0000313" key="8">
    <source>
        <dbReference type="Proteomes" id="UP001497457"/>
    </source>
</evidence>
<evidence type="ECO:0000256" key="1">
    <source>
        <dbReference type="ARBA" id="ARBA00010617"/>
    </source>
</evidence>